<feature type="signal peptide" evidence="1">
    <location>
        <begin position="1"/>
        <end position="24"/>
    </location>
</feature>
<dbReference type="InterPro" id="IPR008274">
    <property type="entry name" value="AldOxase/xan_DH_MoCoBD1"/>
</dbReference>
<dbReference type="InterPro" id="IPR012368">
    <property type="entry name" value="OxRdtase_Mopterin-bd_su_IorB"/>
</dbReference>
<dbReference type="Pfam" id="PF20256">
    <property type="entry name" value="MoCoBD_2"/>
    <property type="match status" value="2"/>
</dbReference>
<accession>A0A7Z1B0G6</accession>
<dbReference type="Proteomes" id="UP000185696">
    <property type="component" value="Unassembled WGS sequence"/>
</dbReference>
<name>A0A7Z1B0G6_9PSEU</name>
<dbReference type="InterPro" id="IPR006311">
    <property type="entry name" value="TAT_signal"/>
</dbReference>
<evidence type="ECO:0000259" key="2">
    <source>
        <dbReference type="SMART" id="SM01008"/>
    </source>
</evidence>
<keyword evidence="1" id="KW-0732">Signal</keyword>
<dbReference type="Pfam" id="PF02738">
    <property type="entry name" value="MoCoBD_1"/>
    <property type="match status" value="1"/>
</dbReference>
<dbReference type="PROSITE" id="PS51318">
    <property type="entry name" value="TAT"/>
    <property type="match status" value="1"/>
</dbReference>
<feature type="chain" id="PRO_5038845088" description="Aldehyde oxidase/xanthine dehydrogenase a/b hammerhead domain-containing protein" evidence="1">
    <location>
        <begin position="25"/>
        <end position="679"/>
    </location>
</feature>
<gene>
    <name evidence="3" type="ORF">BLA60_08390</name>
</gene>
<evidence type="ECO:0000256" key="1">
    <source>
        <dbReference type="SAM" id="SignalP"/>
    </source>
</evidence>
<dbReference type="PANTHER" id="PTHR47495:SF1">
    <property type="entry name" value="BLL3820 PROTEIN"/>
    <property type="match status" value="1"/>
</dbReference>
<evidence type="ECO:0000313" key="4">
    <source>
        <dbReference type="Proteomes" id="UP000185696"/>
    </source>
</evidence>
<evidence type="ECO:0000313" key="3">
    <source>
        <dbReference type="EMBL" id="OLF12037.1"/>
    </source>
</evidence>
<dbReference type="SUPFAM" id="SSF56003">
    <property type="entry name" value="Molybdenum cofactor-binding domain"/>
    <property type="match status" value="2"/>
</dbReference>
<dbReference type="PIRSF" id="PIRSF036389">
    <property type="entry name" value="IOR_B"/>
    <property type="match status" value="1"/>
</dbReference>
<keyword evidence="4" id="KW-1185">Reference proteome</keyword>
<reference evidence="3 4" key="1">
    <citation type="submission" date="2016-12" db="EMBL/GenBank/DDBJ databases">
        <title>The draft genome sequence of Actinophytocola xinjiangensis.</title>
        <authorList>
            <person name="Wang W."/>
            <person name="Yuan L."/>
        </authorList>
    </citation>
    <scope>NUCLEOTIDE SEQUENCE [LARGE SCALE GENOMIC DNA]</scope>
    <source>
        <strain evidence="3 4">CGMCC 4.4663</strain>
    </source>
</reference>
<dbReference type="AlphaFoldDB" id="A0A7Z1B0G6"/>
<dbReference type="InterPro" id="IPR000674">
    <property type="entry name" value="Ald_Oxase/Xan_DH_a/b"/>
</dbReference>
<dbReference type="EMBL" id="MSIF01000003">
    <property type="protein sequence ID" value="OLF12037.1"/>
    <property type="molecule type" value="Genomic_DNA"/>
</dbReference>
<proteinExistence type="predicted"/>
<dbReference type="PANTHER" id="PTHR47495">
    <property type="entry name" value="ALDEHYDE DEHYDROGENASE"/>
    <property type="match status" value="1"/>
</dbReference>
<dbReference type="InterPro" id="IPR046867">
    <property type="entry name" value="AldOxase/xan_DH_MoCoBD2"/>
</dbReference>
<feature type="domain" description="Aldehyde oxidase/xanthine dehydrogenase a/b hammerhead" evidence="2">
    <location>
        <begin position="196"/>
        <end position="280"/>
    </location>
</feature>
<dbReference type="Gene3D" id="3.30.365.10">
    <property type="entry name" value="Aldehyde oxidase/xanthine dehydrogenase, molybdopterin binding domain"/>
    <property type="match status" value="4"/>
</dbReference>
<dbReference type="GO" id="GO:0016491">
    <property type="term" value="F:oxidoreductase activity"/>
    <property type="evidence" value="ECO:0007669"/>
    <property type="project" value="InterPro"/>
</dbReference>
<dbReference type="OrthoDB" id="9767994at2"/>
<dbReference type="InterPro" id="IPR052516">
    <property type="entry name" value="N-heterocyclic_Hydroxylase"/>
</dbReference>
<sequence length="679" mass="70428">MITRRSFLGTAGALVVAVSAPVPAGATTGGGGPLAPTVFVRVDRRGTIVATVPKPDTGQGVRTLAAVLVAEELAVGVADVTLEQAPGDTATYGPQGIANSTSARQLAQPLRTASATARCLLVAAAAAHWDVPAEECAARDGRVTHPRHRPLPYRDLVADAAALDPATVPVTLTPPQDWRLIGRTRAGRADARDIVTGRAHYGIDTRPEGGLVAVVARPPWIGALVESVEDTGALAVPGVVAVVRLDPPGAGQGGVAVVAGSTAAALRGRETLRVTWRGGTPDADSREWLADLAAALPAAPPGDLQRVYRLPLLAHAPMEPMNATAHVTADGLRVWAPHQDPGGLATQLARQLGLPEASVLVNATLAGGAFGRRIEPDPVAEAIACSRATGRPVTVRWTRVDDTRHDSYRPMSVHRLSATLDAEGVPVGRHHEVVTWPLTVLPVFNNPAIVRASGDHFPYTVPGEVSVLLRESPLRTGFWRSVYAGQFGYAEECFLSEIAGRGGHDQVDLRRRLLPADSRLRRVLDVAAARANWTRGVDAPLTRGVACHLDYGSAIAVVVTADPTRRRVVGVHAAVDVGVAVHPSGVRAQVEGGIMDAVSTVLGAQVTVRAGAVVESTFGDYAWARITDCPDIDVAIVPSTAPIGGLGELAYPPAAAAIASALAAGGDPVTGMPYGTPVG</sequence>
<organism evidence="3 4">
    <name type="scientific">Actinophytocola xinjiangensis</name>
    <dbReference type="NCBI Taxonomy" id="485602"/>
    <lineage>
        <taxon>Bacteria</taxon>
        <taxon>Bacillati</taxon>
        <taxon>Actinomycetota</taxon>
        <taxon>Actinomycetes</taxon>
        <taxon>Pseudonocardiales</taxon>
        <taxon>Pseudonocardiaceae</taxon>
    </lineage>
</organism>
<comment type="caution">
    <text evidence="3">The sequence shown here is derived from an EMBL/GenBank/DDBJ whole genome shotgun (WGS) entry which is preliminary data.</text>
</comment>
<dbReference type="InterPro" id="IPR037165">
    <property type="entry name" value="AldOxase/xan_DH_Mopterin-bd_sf"/>
</dbReference>
<dbReference type="Gene3D" id="3.90.1170.50">
    <property type="entry name" value="Aldehyde oxidase/xanthine dehydrogenase, a/b hammerhead"/>
    <property type="match status" value="1"/>
</dbReference>
<protein>
    <recommendedName>
        <fullName evidence="2">Aldehyde oxidase/xanthine dehydrogenase a/b hammerhead domain-containing protein</fullName>
    </recommendedName>
</protein>
<dbReference type="SMART" id="SM01008">
    <property type="entry name" value="Ald_Xan_dh_C"/>
    <property type="match status" value="1"/>
</dbReference>
<dbReference type="RefSeq" id="WP_075132225.1">
    <property type="nucleotide sequence ID" value="NZ_MSIF01000003.1"/>
</dbReference>